<evidence type="ECO:0000313" key="2">
    <source>
        <dbReference type="EMBL" id="ADP81031.1"/>
    </source>
</evidence>
<name>E3JBL1_PSEI1</name>
<accession>E3JBL1</accession>
<dbReference type="EMBL" id="CP002299">
    <property type="protein sequence ID" value="ADP81031.1"/>
    <property type="molecule type" value="Genomic_DNA"/>
</dbReference>
<protein>
    <recommendedName>
        <fullName evidence="4">DUF3592 domain-containing protein</fullName>
    </recommendedName>
</protein>
<dbReference type="OrthoDB" id="3214031at2"/>
<reference evidence="2 3" key="1">
    <citation type="submission" date="2010-10" db="EMBL/GenBank/DDBJ databases">
        <title>Complete sequence of Frankia sp. EuI1c.</title>
        <authorList>
            <consortium name="US DOE Joint Genome Institute"/>
            <person name="Lucas S."/>
            <person name="Copeland A."/>
            <person name="Lapidus A."/>
            <person name="Cheng J.-F."/>
            <person name="Bruce D."/>
            <person name="Goodwin L."/>
            <person name="Pitluck S."/>
            <person name="Chertkov O."/>
            <person name="Detter J.C."/>
            <person name="Han C."/>
            <person name="Tapia R."/>
            <person name="Land M."/>
            <person name="Hauser L."/>
            <person name="Jeffries C."/>
            <person name="Kyrpides N."/>
            <person name="Ivanova N."/>
            <person name="Mikhailova N."/>
            <person name="Beauchemin N."/>
            <person name="Sen A."/>
            <person name="Sur S.A."/>
            <person name="Gtari M."/>
            <person name="Wall L."/>
            <person name="Tisa L."/>
            <person name="Woyke T."/>
        </authorList>
    </citation>
    <scope>NUCLEOTIDE SEQUENCE [LARGE SCALE GENOMIC DNA]</scope>
    <source>
        <strain evidence="3">DSM 45817 / CECT 9037 / EuI1c</strain>
    </source>
</reference>
<dbReference type="HOGENOM" id="CLU_1852259_0_0_11"/>
<keyword evidence="1" id="KW-0812">Transmembrane</keyword>
<dbReference type="InParanoid" id="E3JBL1"/>
<keyword evidence="1" id="KW-0472">Membrane</keyword>
<gene>
    <name evidence="2" type="ordered locus">FraEuI1c_3006</name>
</gene>
<dbReference type="RefSeq" id="WP_013424149.1">
    <property type="nucleotide sequence ID" value="NC_014666.1"/>
</dbReference>
<feature type="transmembrane region" description="Helical" evidence="1">
    <location>
        <begin position="110"/>
        <end position="131"/>
    </location>
</feature>
<dbReference type="KEGG" id="fri:FraEuI1c_3006"/>
<evidence type="ECO:0000313" key="3">
    <source>
        <dbReference type="Proteomes" id="UP000002484"/>
    </source>
</evidence>
<evidence type="ECO:0000256" key="1">
    <source>
        <dbReference type="SAM" id="Phobius"/>
    </source>
</evidence>
<dbReference type="Proteomes" id="UP000002484">
    <property type="component" value="Chromosome"/>
</dbReference>
<keyword evidence="1" id="KW-1133">Transmembrane helix</keyword>
<sequence length="138" mass="14706" precursor="true">MSWVPLIVFGATVLGFGLVGAADVGSYGRFLRHGLRAVAVAQSRREVLVRRAPALWRTETVCVYADADGGTHEITVGRALPIGVRIAVLYLPRSPGYSVEMRGEQSPSWLRSYLLVGVGAGAAIALLTALVQGMGVQW</sequence>
<dbReference type="AlphaFoldDB" id="E3JBL1"/>
<keyword evidence="3" id="KW-1185">Reference proteome</keyword>
<proteinExistence type="predicted"/>
<evidence type="ECO:0008006" key="4">
    <source>
        <dbReference type="Google" id="ProtNLM"/>
    </source>
</evidence>
<organism evidence="2 3">
    <name type="scientific">Pseudofrankia inefficax (strain DSM 45817 / CECT 9037 / DDB 130130 / EuI1c)</name>
    <name type="common">Frankia inefficax</name>
    <dbReference type="NCBI Taxonomy" id="298654"/>
    <lineage>
        <taxon>Bacteria</taxon>
        <taxon>Bacillati</taxon>
        <taxon>Actinomycetota</taxon>
        <taxon>Actinomycetes</taxon>
        <taxon>Frankiales</taxon>
        <taxon>Frankiaceae</taxon>
        <taxon>Pseudofrankia</taxon>
    </lineage>
</organism>